<evidence type="ECO:0000313" key="2">
    <source>
        <dbReference type="Proteomes" id="UP000299102"/>
    </source>
</evidence>
<dbReference type="OrthoDB" id="15356at2759"/>
<dbReference type="Proteomes" id="UP000299102">
    <property type="component" value="Unassembled WGS sequence"/>
</dbReference>
<comment type="caution">
    <text evidence="1">The sequence shown here is derived from an EMBL/GenBank/DDBJ whole genome shotgun (WGS) entry which is preliminary data.</text>
</comment>
<gene>
    <name evidence="1" type="ORF">EVAR_77104_1</name>
</gene>
<protein>
    <submittedName>
        <fullName evidence="1">Uncharacterized protein</fullName>
    </submittedName>
</protein>
<sequence length="130" mass="14291">MTHCRVPLVPSVRARARNKRSLFHSIGRCVRVEEKQRPHTTYTFKFQALQPGIKRASQSTHLSSGVNKTLHIVASGTRRKQGVGGANDRRYVRRLITIGNPPDRSPPIAHAGCAGAPEIIPAEYHPPTAA</sequence>
<name>A0A4C1T4K9_EUMVA</name>
<dbReference type="AlphaFoldDB" id="A0A4C1T4K9"/>
<dbReference type="EMBL" id="BGZK01000031">
    <property type="protein sequence ID" value="GBP08397.1"/>
    <property type="molecule type" value="Genomic_DNA"/>
</dbReference>
<accession>A0A4C1T4K9</accession>
<evidence type="ECO:0000313" key="1">
    <source>
        <dbReference type="EMBL" id="GBP08397.1"/>
    </source>
</evidence>
<proteinExistence type="predicted"/>
<organism evidence="1 2">
    <name type="scientific">Eumeta variegata</name>
    <name type="common">Bagworm moth</name>
    <name type="synonym">Eumeta japonica</name>
    <dbReference type="NCBI Taxonomy" id="151549"/>
    <lineage>
        <taxon>Eukaryota</taxon>
        <taxon>Metazoa</taxon>
        <taxon>Ecdysozoa</taxon>
        <taxon>Arthropoda</taxon>
        <taxon>Hexapoda</taxon>
        <taxon>Insecta</taxon>
        <taxon>Pterygota</taxon>
        <taxon>Neoptera</taxon>
        <taxon>Endopterygota</taxon>
        <taxon>Lepidoptera</taxon>
        <taxon>Glossata</taxon>
        <taxon>Ditrysia</taxon>
        <taxon>Tineoidea</taxon>
        <taxon>Psychidae</taxon>
        <taxon>Oiketicinae</taxon>
        <taxon>Eumeta</taxon>
    </lineage>
</organism>
<reference evidence="1 2" key="1">
    <citation type="journal article" date="2019" name="Commun. Biol.">
        <title>The bagworm genome reveals a unique fibroin gene that provides high tensile strength.</title>
        <authorList>
            <person name="Kono N."/>
            <person name="Nakamura H."/>
            <person name="Ohtoshi R."/>
            <person name="Tomita M."/>
            <person name="Numata K."/>
            <person name="Arakawa K."/>
        </authorList>
    </citation>
    <scope>NUCLEOTIDE SEQUENCE [LARGE SCALE GENOMIC DNA]</scope>
</reference>
<keyword evidence="2" id="KW-1185">Reference proteome</keyword>